<organism evidence="2 3">
    <name type="scientific">Capillimicrobium parvum</name>
    <dbReference type="NCBI Taxonomy" id="2884022"/>
    <lineage>
        <taxon>Bacteria</taxon>
        <taxon>Bacillati</taxon>
        <taxon>Actinomycetota</taxon>
        <taxon>Thermoleophilia</taxon>
        <taxon>Solirubrobacterales</taxon>
        <taxon>Capillimicrobiaceae</taxon>
        <taxon>Capillimicrobium</taxon>
    </lineage>
</organism>
<dbReference type="KEGG" id="sbae:DSM104329_02435"/>
<accession>A0A9E6XXQ6</accession>
<dbReference type="AlphaFoldDB" id="A0A9E6XXQ6"/>
<dbReference type="EMBL" id="CP087164">
    <property type="protein sequence ID" value="UGS36038.1"/>
    <property type="molecule type" value="Genomic_DNA"/>
</dbReference>
<sequence length="702" mass="77860">MKVVGYSDLLGVKQGSRIRFMVSADGEYEARLVRPSHSAKLREELDAPFNGRYQGREQSIPAGSHIRFARPVPRPAEFRMSAWVLPTAPGRGALQGLMTWGSDDGLFLNDRGEPELRIGGARLATGTPLRRGEWYRLECGLQGGRAFVVQTPRRWDGEARAEAERAPSDVKSPFRIGHQFDGKIESPQIDGVAAWDFSVGITTLRVHDTSPRQLHGELMQMPMRAVTGHNWTGRELDFRRVPQEYAAIHFHHDDLADCGWHSDFSFDVPTDLPCGMYAVRLRCEDGEDHLPFFVTPPEGRVNASVAFLAPTFSYLAYSDEFFGIGQPQPEPRRSPFMYLSTSDDHYAWESVPPLPPDERARILASAGPEDRWALENGLLSSYDNHRDGTGNCFVSRLRPLVNMRPYYEAWELRGPHQLSADLHVLDWLGTTGRAHDVITDDDLHTEGLDLLSRYRVVVSGTHPEYWSGDMLDALEAWLQAGGRFMYLGGNGLYWVTTPHPAAPHVLEIRRTNAGTRAWESAPGECHHQGTGEPAGLWRYRGRAPQSLVGVGMTAHGVEESRPFVQEPRSGDDRGSWIFDGIAADEEIGGFGALLGGAGGYELDRIDYELGTPPHAMHLATATGFSDIYQGVVEEVFMANSRQGGTVDPRVRADLVYFETPNQGAVFSTGSICWGTSLTHDDCDNNVSRLTGNVLDRFAADDA</sequence>
<dbReference type="EC" id="3.5.1.56" evidence="2"/>
<dbReference type="InterPro" id="IPR029062">
    <property type="entry name" value="Class_I_gatase-like"/>
</dbReference>
<evidence type="ECO:0000313" key="2">
    <source>
        <dbReference type="EMBL" id="UGS36038.1"/>
    </source>
</evidence>
<dbReference type="GO" id="GO:0050116">
    <property type="term" value="F:N,N-dimethylformamidase activity"/>
    <property type="evidence" value="ECO:0007669"/>
    <property type="project" value="UniProtKB-EC"/>
</dbReference>
<proteinExistence type="predicted"/>
<dbReference type="InterPro" id="IPR046540">
    <property type="entry name" value="DMFA2_C"/>
</dbReference>
<evidence type="ECO:0000259" key="1">
    <source>
        <dbReference type="Pfam" id="PF20254"/>
    </source>
</evidence>
<dbReference type="Proteomes" id="UP001162834">
    <property type="component" value="Chromosome"/>
</dbReference>
<evidence type="ECO:0000313" key="3">
    <source>
        <dbReference type="Proteomes" id="UP001162834"/>
    </source>
</evidence>
<dbReference type="SUPFAM" id="SSF52317">
    <property type="entry name" value="Class I glutamine amidotransferase-like"/>
    <property type="match status" value="1"/>
</dbReference>
<dbReference type="SUPFAM" id="SSF49899">
    <property type="entry name" value="Concanavalin A-like lectins/glucanases"/>
    <property type="match status" value="1"/>
</dbReference>
<name>A0A9E6XXQ6_9ACTN</name>
<keyword evidence="2" id="KW-0378">Hydrolase</keyword>
<dbReference type="InterPro" id="IPR013320">
    <property type="entry name" value="ConA-like_dom_sf"/>
</dbReference>
<reference evidence="2" key="1">
    <citation type="journal article" date="2022" name="Int. J. Syst. Evol. Microbiol.">
        <title>Pseudomonas aegrilactucae sp. nov. and Pseudomonas morbosilactucae sp. nov., pathogens causing bacterial rot of lettuce in Japan.</title>
        <authorList>
            <person name="Sawada H."/>
            <person name="Fujikawa T."/>
            <person name="Satou M."/>
        </authorList>
    </citation>
    <scope>NUCLEOTIDE SEQUENCE</scope>
    <source>
        <strain evidence="2">0166_1</strain>
    </source>
</reference>
<gene>
    <name evidence="2" type="primary">dmfA2_2</name>
    <name evidence="2" type="ORF">DSM104329_02435</name>
</gene>
<feature type="domain" description="N,N-dimethylformamidase beta subunit-like C-terminal" evidence="1">
    <location>
        <begin position="224"/>
        <end position="683"/>
    </location>
</feature>
<keyword evidence="3" id="KW-1185">Reference proteome</keyword>
<protein>
    <submittedName>
        <fullName evidence="2">N,N-dimethylformamidase beta subunit</fullName>
        <ecNumber evidence="2">3.5.1.56</ecNumber>
    </submittedName>
</protein>
<dbReference type="RefSeq" id="WP_259315719.1">
    <property type="nucleotide sequence ID" value="NZ_CP087164.1"/>
</dbReference>
<dbReference type="Pfam" id="PF20254">
    <property type="entry name" value="DMFA2_C"/>
    <property type="match status" value="1"/>
</dbReference>